<evidence type="ECO:0000313" key="1">
    <source>
        <dbReference type="EMBL" id="QBK89066.1"/>
    </source>
</evidence>
<name>A0A481Z3T6_9VIRU</name>
<dbReference type="EMBL" id="MK500407">
    <property type="protein sequence ID" value="QBK89066.1"/>
    <property type="molecule type" value="Genomic_DNA"/>
</dbReference>
<organism evidence="1">
    <name type="scientific">Mimivirus LCMiAC02</name>
    <dbReference type="NCBI Taxonomy" id="2506609"/>
    <lineage>
        <taxon>Viruses</taxon>
        <taxon>Varidnaviria</taxon>
        <taxon>Bamfordvirae</taxon>
        <taxon>Nucleocytoviricota</taxon>
        <taxon>Megaviricetes</taxon>
        <taxon>Imitervirales</taxon>
        <taxon>Mimiviridae</taxon>
        <taxon>Klosneuvirinae</taxon>
    </lineage>
</organism>
<proteinExistence type="predicted"/>
<protein>
    <submittedName>
        <fullName evidence="1">Uncharacterized protein</fullName>
    </submittedName>
</protein>
<sequence>MNLSINRESRPKRKRDIDIFDPAYIPVRKKRCMYSYHQNCRFLINETLIPQTPYVKVGGFTSDLFNVLNKVDTQNREPKTKRKRKRKQETDIFDSITTPFRKKRCTDKYYERKRKRKRSQKTDIFNSNNIPPRKRRCIDEYYQYKCWVHNNDSTICGIYDCTGFTESQYEQMKNNIPEWSYII</sequence>
<gene>
    <name evidence="1" type="ORF">LCMiAC02_01590</name>
</gene>
<accession>A0A481Z3T6</accession>
<reference evidence="1" key="1">
    <citation type="journal article" date="2019" name="MBio">
        <title>Virus Genomes from Deep Sea Sediments Expand the Ocean Megavirome and Support Independent Origins of Viral Gigantism.</title>
        <authorList>
            <person name="Backstrom D."/>
            <person name="Yutin N."/>
            <person name="Jorgensen S.L."/>
            <person name="Dharamshi J."/>
            <person name="Homa F."/>
            <person name="Zaremba-Niedwiedzka K."/>
            <person name="Spang A."/>
            <person name="Wolf Y.I."/>
            <person name="Koonin E.V."/>
            <person name="Ettema T.J."/>
        </authorList>
    </citation>
    <scope>NUCLEOTIDE SEQUENCE</scope>
</reference>